<evidence type="ECO:0000259" key="1">
    <source>
        <dbReference type="Pfam" id="PF00565"/>
    </source>
</evidence>
<protein>
    <submittedName>
        <fullName evidence="2">Nuclease</fullName>
    </submittedName>
</protein>
<organism evidence="2 3">
    <name type="scientific">Arthrobacter phage EastWest</name>
    <dbReference type="NCBI Taxonomy" id="2894292"/>
    <lineage>
        <taxon>Viruses</taxon>
        <taxon>Duplodnaviria</taxon>
        <taxon>Heunggongvirae</taxon>
        <taxon>Uroviricota</taxon>
        <taxon>Caudoviricetes</taxon>
        <taxon>Berryhillviridae</taxon>
        <taxon>Eastwestvirus</taxon>
        <taxon>Eastwestvirus eastwest</taxon>
    </lineage>
</organism>
<dbReference type="Gene3D" id="2.40.50.90">
    <property type="match status" value="1"/>
</dbReference>
<feature type="domain" description="TNase-like" evidence="1">
    <location>
        <begin position="57"/>
        <end position="111"/>
    </location>
</feature>
<dbReference type="InterPro" id="IPR035437">
    <property type="entry name" value="SNase_OB-fold_sf"/>
</dbReference>
<reference evidence="2" key="1">
    <citation type="submission" date="2021-10" db="EMBL/GenBank/DDBJ databases">
        <authorList>
            <person name="Valenzuela N."/>
            <person name="Pablo J."/>
            <person name="Strother B."/>
            <person name="Cravalho Y."/>
            <person name="Barto Z."/>
            <person name="Kane C."/>
            <person name="Chong R.A."/>
            <person name="Kawasaki K."/>
            <person name="Cruz S."/>
            <person name="Porter M.L."/>
            <person name="Pearce R."/>
            <person name="Hohenstein G."/>
            <person name="Li K."/>
            <person name="Kaniho J."/>
            <person name="Sadones M."/>
            <person name="Hamlin F."/>
            <person name="Daniels M."/>
            <person name="McKee K."/>
            <person name="Reed F."/>
            <person name="Donachie S."/>
            <person name="Bollivar D.W."/>
            <person name="Garlena R.A."/>
            <person name="Russell D.A."/>
            <person name="Jacobs-Sera D."/>
            <person name="Hatfull G.F."/>
        </authorList>
    </citation>
    <scope>NUCLEOTIDE SEQUENCE</scope>
</reference>
<dbReference type="InterPro" id="IPR016071">
    <property type="entry name" value="Staphylococal_nuclease_OB-fold"/>
</dbReference>
<accession>A0AAE8YK69</accession>
<evidence type="ECO:0000313" key="3">
    <source>
        <dbReference type="Proteomes" id="UP000827897"/>
    </source>
</evidence>
<dbReference type="Proteomes" id="UP000827897">
    <property type="component" value="Segment"/>
</dbReference>
<name>A0AAE8YK69_9CAUD</name>
<gene>
    <name evidence="2" type="primary">55</name>
    <name evidence="2" type="ORF">SEA_EASTWEST_55</name>
</gene>
<proteinExistence type="predicted"/>
<sequence>MTLAPQPNYIALATITRWVDGDSLWMKPDLTHRVSGSFEYRLLGVDCSDVKLPRKLSGDFARSILPEGSVVSIRTEKDPEKYGRWLAVIYLDDGTTFNDLLLQRGYAVPYFGGKRAGK</sequence>
<dbReference type="EMBL" id="OK999980">
    <property type="protein sequence ID" value="UGL61938.1"/>
    <property type="molecule type" value="Genomic_DNA"/>
</dbReference>
<evidence type="ECO:0000313" key="2">
    <source>
        <dbReference type="EMBL" id="UGL61938.1"/>
    </source>
</evidence>
<dbReference type="SUPFAM" id="SSF50199">
    <property type="entry name" value="Staphylococcal nuclease"/>
    <property type="match status" value="1"/>
</dbReference>
<keyword evidence="3" id="KW-1185">Reference proteome</keyword>
<dbReference type="Pfam" id="PF00565">
    <property type="entry name" value="SNase"/>
    <property type="match status" value="1"/>
</dbReference>